<name>A0AAV4BEK3_9GAST</name>
<dbReference type="EMBL" id="BLXT01004836">
    <property type="protein sequence ID" value="GFO17622.1"/>
    <property type="molecule type" value="Genomic_DNA"/>
</dbReference>
<dbReference type="AlphaFoldDB" id="A0AAV4BEK3"/>
<keyword evidence="1" id="KW-1133">Transmembrane helix</keyword>
<evidence type="ECO:0000313" key="3">
    <source>
        <dbReference type="Proteomes" id="UP000735302"/>
    </source>
</evidence>
<evidence type="ECO:0000256" key="1">
    <source>
        <dbReference type="SAM" id="Phobius"/>
    </source>
</evidence>
<keyword evidence="1" id="KW-0472">Membrane</keyword>
<reference evidence="2 3" key="1">
    <citation type="journal article" date="2021" name="Elife">
        <title>Chloroplast acquisition without the gene transfer in kleptoplastic sea slugs, Plakobranchus ocellatus.</title>
        <authorList>
            <person name="Maeda T."/>
            <person name="Takahashi S."/>
            <person name="Yoshida T."/>
            <person name="Shimamura S."/>
            <person name="Takaki Y."/>
            <person name="Nagai Y."/>
            <person name="Toyoda A."/>
            <person name="Suzuki Y."/>
            <person name="Arimoto A."/>
            <person name="Ishii H."/>
            <person name="Satoh N."/>
            <person name="Nishiyama T."/>
            <person name="Hasebe M."/>
            <person name="Maruyama T."/>
            <person name="Minagawa J."/>
            <person name="Obokata J."/>
            <person name="Shigenobu S."/>
        </authorList>
    </citation>
    <scope>NUCLEOTIDE SEQUENCE [LARGE SCALE GENOMIC DNA]</scope>
</reference>
<evidence type="ECO:0000313" key="2">
    <source>
        <dbReference type="EMBL" id="GFO17622.1"/>
    </source>
</evidence>
<keyword evidence="1" id="KW-0812">Transmembrane</keyword>
<proteinExistence type="predicted"/>
<accession>A0AAV4BEK3</accession>
<dbReference type="Proteomes" id="UP000735302">
    <property type="component" value="Unassembled WGS sequence"/>
</dbReference>
<organism evidence="2 3">
    <name type="scientific">Plakobranchus ocellatus</name>
    <dbReference type="NCBI Taxonomy" id="259542"/>
    <lineage>
        <taxon>Eukaryota</taxon>
        <taxon>Metazoa</taxon>
        <taxon>Spiralia</taxon>
        <taxon>Lophotrochozoa</taxon>
        <taxon>Mollusca</taxon>
        <taxon>Gastropoda</taxon>
        <taxon>Heterobranchia</taxon>
        <taxon>Euthyneura</taxon>
        <taxon>Panpulmonata</taxon>
        <taxon>Sacoglossa</taxon>
        <taxon>Placobranchoidea</taxon>
        <taxon>Plakobranchidae</taxon>
        <taxon>Plakobranchus</taxon>
    </lineage>
</organism>
<feature type="transmembrane region" description="Helical" evidence="1">
    <location>
        <begin position="21"/>
        <end position="42"/>
    </location>
</feature>
<comment type="caution">
    <text evidence="2">The sequence shown here is derived from an EMBL/GenBank/DDBJ whole genome shotgun (WGS) entry which is preliminary data.</text>
</comment>
<gene>
    <name evidence="2" type="ORF">PoB_004412700</name>
</gene>
<protein>
    <submittedName>
        <fullName evidence="2">Glycerol-3-phosphate transporter isoform x1</fullName>
    </submittedName>
</protein>
<keyword evidence="3" id="KW-1185">Reference proteome</keyword>
<sequence>MEKEDIDLLTLGNIKTGQKSVLTLGLLLVAFLNTPVLCVIHADLEIATFNGVAQFELPENWRQVVCASLNLRLYNQKLIHHVLCAKISRCEGDRFDVVQVKPLTIRVVIKNTESLPAGSNRLDLEFHYFLVNKDLGLSPTKFLVRIHIQGPGSIIKEIKTKNVVEGFASFHIDAPSPGRLFFFRDQHSNGIPCAAETWCGDRFLWRPHPTKRSTSISVTIDTLSSEDVQDYFFFSLNNGIIYQYNLSISTSQYSMSLSKCANFILFSEKYDLPWDSDYSRATANIFVLPPGRDISVNTCDTSVDGDNLAYWISHSRESLWMGNSSSFMFAPHNRFRLIITFDDQKSKMGFFYLFFSSPERRKPGSIYLFEGKKARFEIPLYWFLVYDLHISANSFLFGLAFGCSDTEPCANAIKGPYFTGSIAIYDDHQYVTLDERLLPPVGKDYLELRIYVENRSFSTVVEYYRLLHFPKCLYDKIERSVQIIIRSDYFFEHSNKIGPILLFHYVKEKGSARFRCIPIILLPLRSPLNGGLGIPIIHFHLRSPLNIGLGIPKLLPLRSQLNARLGIPIIHFPLRSPLNGGLGIPIIHFPLRSPLNVGLGMPKILLPLRSPLNGGLGIPIIHFPLRSPLNGGLGIPIILLPLTSPLNGGLGIPIILLPLRSPLNGGLGIPIIHFPLRSPLNVGLGIPIILLPPSPLP</sequence>